<gene>
    <name evidence="2" type="ORF">KIN20_012402</name>
</gene>
<dbReference type="AlphaFoldDB" id="A0AAD5QLR3"/>
<dbReference type="EMBL" id="JAHQIW010002351">
    <property type="protein sequence ID" value="KAJ1355122.1"/>
    <property type="molecule type" value="Genomic_DNA"/>
</dbReference>
<keyword evidence="3" id="KW-1185">Reference proteome</keyword>
<reference evidence="2" key="1">
    <citation type="submission" date="2021-06" db="EMBL/GenBank/DDBJ databases">
        <title>Parelaphostrongylus tenuis whole genome reference sequence.</title>
        <authorList>
            <person name="Garwood T.J."/>
            <person name="Larsen P.A."/>
            <person name="Fountain-Jones N.M."/>
            <person name="Garbe J.R."/>
            <person name="Macchietto M.G."/>
            <person name="Kania S.A."/>
            <person name="Gerhold R.W."/>
            <person name="Richards J.E."/>
            <person name="Wolf T.M."/>
        </authorList>
    </citation>
    <scope>NUCLEOTIDE SEQUENCE</scope>
    <source>
        <strain evidence="2">MNPRO001-30</strain>
        <tissue evidence="2">Meninges</tissue>
    </source>
</reference>
<organism evidence="2 3">
    <name type="scientific">Parelaphostrongylus tenuis</name>
    <name type="common">Meningeal worm</name>
    <dbReference type="NCBI Taxonomy" id="148309"/>
    <lineage>
        <taxon>Eukaryota</taxon>
        <taxon>Metazoa</taxon>
        <taxon>Ecdysozoa</taxon>
        <taxon>Nematoda</taxon>
        <taxon>Chromadorea</taxon>
        <taxon>Rhabditida</taxon>
        <taxon>Rhabditina</taxon>
        <taxon>Rhabditomorpha</taxon>
        <taxon>Strongyloidea</taxon>
        <taxon>Metastrongylidae</taxon>
        <taxon>Parelaphostrongylus</taxon>
    </lineage>
</organism>
<dbReference type="Proteomes" id="UP001196413">
    <property type="component" value="Unassembled WGS sequence"/>
</dbReference>
<evidence type="ECO:0000256" key="1">
    <source>
        <dbReference type="SAM" id="MobiDB-lite"/>
    </source>
</evidence>
<feature type="compositionally biased region" description="Gly residues" evidence="1">
    <location>
        <begin position="1"/>
        <end position="12"/>
    </location>
</feature>
<comment type="caution">
    <text evidence="2">The sequence shown here is derived from an EMBL/GenBank/DDBJ whole genome shotgun (WGS) entry which is preliminary data.</text>
</comment>
<name>A0AAD5QLR3_PARTN</name>
<accession>A0AAD5QLR3</accession>
<sequence length="50" mass="4989">MTVQSGGIGGPPNIGVLGPMGSGIPSSQIGPEFGTSNPFFVMKTLVRNVG</sequence>
<protein>
    <submittedName>
        <fullName evidence="2">Uncharacterized protein</fullName>
    </submittedName>
</protein>
<evidence type="ECO:0000313" key="3">
    <source>
        <dbReference type="Proteomes" id="UP001196413"/>
    </source>
</evidence>
<feature type="region of interest" description="Disordered" evidence="1">
    <location>
        <begin position="1"/>
        <end position="21"/>
    </location>
</feature>
<proteinExistence type="predicted"/>
<evidence type="ECO:0000313" key="2">
    <source>
        <dbReference type="EMBL" id="KAJ1355122.1"/>
    </source>
</evidence>